<dbReference type="SUPFAM" id="SSF53756">
    <property type="entry name" value="UDP-Glycosyltransferase/glycogen phosphorylase"/>
    <property type="match status" value="1"/>
</dbReference>
<dbReference type="InterPro" id="IPR050194">
    <property type="entry name" value="Glycosyltransferase_grp1"/>
</dbReference>
<dbReference type="Proteomes" id="UP000809621">
    <property type="component" value="Unassembled WGS sequence"/>
</dbReference>
<dbReference type="PANTHER" id="PTHR45947">
    <property type="entry name" value="SULFOQUINOVOSYL TRANSFERASE SQD2"/>
    <property type="match status" value="1"/>
</dbReference>
<dbReference type="InterPro" id="IPR028098">
    <property type="entry name" value="Glyco_trans_4-like_N"/>
</dbReference>
<dbReference type="PANTHER" id="PTHR45947:SF3">
    <property type="entry name" value="SULFOQUINOVOSYL TRANSFERASE SQD2"/>
    <property type="match status" value="1"/>
</dbReference>
<feature type="domain" description="Glycosyltransferase subfamily 4-like N-terminal" evidence="2">
    <location>
        <begin position="15"/>
        <end position="171"/>
    </location>
</feature>
<dbReference type="Pfam" id="PF13579">
    <property type="entry name" value="Glyco_trans_4_4"/>
    <property type="match status" value="1"/>
</dbReference>
<organism evidence="3 4">
    <name type="scientific">Vibrio ulleungensis</name>
    <dbReference type="NCBI Taxonomy" id="2807619"/>
    <lineage>
        <taxon>Bacteria</taxon>
        <taxon>Pseudomonadati</taxon>
        <taxon>Pseudomonadota</taxon>
        <taxon>Gammaproteobacteria</taxon>
        <taxon>Vibrionales</taxon>
        <taxon>Vibrionaceae</taxon>
        <taxon>Vibrio</taxon>
    </lineage>
</organism>
<evidence type="ECO:0000259" key="2">
    <source>
        <dbReference type="Pfam" id="PF13579"/>
    </source>
</evidence>
<dbReference type="RefSeq" id="WP_205157863.1">
    <property type="nucleotide sequence ID" value="NZ_JAFEUM010000002.1"/>
</dbReference>
<sequence>MRIAHVVRQFYPAIGGLENFVLDLAKEQVKQGMDVKVVTLNRRYDTNQSLDAEERVFGLDIVRIPFVGSHRYPIAPSVLKHLNDVDVIHVHAVDFFIDYISLNKFRLKTPIVLSTHGGFFHTKFAANLKKLFFNTVTRFSLRSVDQVITCSSNDHKIFERLYPHKTLLIENGVNTEKFAKFKNDSTNKQILFIGRFSDNKRVDLLIQWFSQLNQLDNQFKLVIAGKDWDNNYHKLKQQVIDLDLVSKVEFVIEASEDELAQVVSQSSFIASASEYEGFGMTIIESMAGGLIPLMSNIDSFVTINNKTQCGMLIDFNSTVSVNEFIKSINFDDLVGEKSRCIAQSQLYSFSKKSADFTQVYSTLSTHS</sequence>
<gene>
    <name evidence="3" type="ORF">JQC93_07635</name>
</gene>
<evidence type="ECO:0000259" key="1">
    <source>
        <dbReference type="Pfam" id="PF00534"/>
    </source>
</evidence>
<dbReference type="CDD" id="cd03801">
    <property type="entry name" value="GT4_PimA-like"/>
    <property type="match status" value="1"/>
</dbReference>
<feature type="domain" description="Glycosyl transferase family 1" evidence="1">
    <location>
        <begin position="175"/>
        <end position="328"/>
    </location>
</feature>
<comment type="caution">
    <text evidence="3">The sequence shown here is derived from an EMBL/GenBank/DDBJ whole genome shotgun (WGS) entry which is preliminary data.</text>
</comment>
<dbReference type="Pfam" id="PF00534">
    <property type="entry name" value="Glycos_transf_1"/>
    <property type="match status" value="1"/>
</dbReference>
<dbReference type="InterPro" id="IPR001296">
    <property type="entry name" value="Glyco_trans_1"/>
</dbReference>
<name>A0ABS2HFE2_9VIBR</name>
<proteinExistence type="predicted"/>
<reference evidence="3 4" key="1">
    <citation type="submission" date="2021-02" db="EMBL/GenBank/DDBJ databases">
        <authorList>
            <person name="Park J.-S."/>
        </authorList>
    </citation>
    <scope>NUCLEOTIDE SEQUENCE [LARGE SCALE GENOMIC DNA]</scope>
    <source>
        <strain evidence="3 4">188UL20-2</strain>
    </source>
</reference>
<protein>
    <submittedName>
        <fullName evidence="3">Glycosyltransferase family 4 protein</fullName>
    </submittedName>
</protein>
<evidence type="ECO:0000313" key="4">
    <source>
        <dbReference type="Proteomes" id="UP000809621"/>
    </source>
</evidence>
<dbReference type="EMBL" id="JAFEUM010000002">
    <property type="protein sequence ID" value="MBM7036283.1"/>
    <property type="molecule type" value="Genomic_DNA"/>
</dbReference>
<accession>A0ABS2HFE2</accession>
<dbReference type="Gene3D" id="3.40.50.2000">
    <property type="entry name" value="Glycogen Phosphorylase B"/>
    <property type="match status" value="2"/>
</dbReference>
<keyword evidence="4" id="KW-1185">Reference proteome</keyword>
<evidence type="ECO:0000313" key="3">
    <source>
        <dbReference type="EMBL" id="MBM7036283.1"/>
    </source>
</evidence>